<evidence type="ECO:0000256" key="13">
    <source>
        <dbReference type="ARBA" id="ARBA00066704"/>
    </source>
</evidence>
<dbReference type="InterPro" id="IPR013977">
    <property type="entry name" value="GcvT_C"/>
</dbReference>
<feature type="domain" description="FAD dependent oxidoreductase" evidence="16">
    <location>
        <begin position="56"/>
        <end position="419"/>
    </location>
</feature>
<dbReference type="SUPFAM" id="SSF103025">
    <property type="entry name" value="Folate-binding domain"/>
    <property type="match status" value="1"/>
</dbReference>
<dbReference type="InterPro" id="IPR006222">
    <property type="entry name" value="GCVT_N"/>
</dbReference>
<evidence type="ECO:0000256" key="2">
    <source>
        <dbReference type="ARBA" id="ARBA00004173"/>
    </source>
</evidence>
<dbReference type="InterPro" id="IPR027266">
    <property type="entry name" value="TrmE/GcvT-like"/>
</dbReference>
<comment type="subcellular location">
    <subcellularLocation>
        <location evidence="2">Mitochondrion</location>
    </subcellularLocation>
</comment>
<evidence type="ECO:0000313" key="21">
    <source>
        <dbReference type="Proteomes" id="UP001497482"/>
    </source>
</evidence>
<evidence type="ECO:0000256" key="12">
    <source>
        <dbReference type="ARBA" id="ARBA00060516"/>
    </source>
</evidence>
<dbReference type="Gene3D" id="3.50.50.60">
    <property type="entry name" value="FAD/NAD(P)-binding domain"/>
    <property type="match status" value="1"/>
</dbReference>
<sequence>MSNLLNLLRFGARRDLSACRAVSHLTLRTITCSSRRHTAQSEPTSVLGKRWKDTADTVIIGGGCVGVSLAYHLAKSGVKDVVLLEKTELTAGSTWHAAGLTTYYHPGINLKKVHYDSIKLYEKLEEETGQAVGFHNPGSIRIASTAARVDEMKYQMTRTHWHVTEQYLIGPEKVHELFPLLKIDQVLAGLYTPGDGHIDPYSLTMALAAGARMYGAMIYNPAPVTGLKSTPDGKWDVDTPHGTIRANRIVNTAGFWARELGQMIGFDHPTIPVHHQYVVTATVPEVKALKKELPVIRDLEASYYLRQERDGLLFGPYEKMEKMVLQDSWVREGVPPGFGKELFESDLDRIMEHVEMAMEMVPVLKTADIINIVSGPITYTPDLLPMVGPHQGVPNYWTAIGFGYGVIHAGGIGKFLSDWIRTGEPPYDLIECDPNRYGKWVDIPFLCAKARESYGFNNVVGYPKEERFEGRPTKRTSGVYDLLKDRCSMGFHAGWEQPHWFYKPGDDIGYKPSFRRTNWFGPVGRECKLVMEKVGVVDLTPFGKFNVKGKDSHKLLDRLFANTMPKVGLTNISHMLTPSGKVFAEVTITQVAPGEFMLITGSGSELHDLRWIEDEVARGGYDVEIKNVTEDLGVLGIAGPYSRTVLQKLTNEDMSDAGYKFLHCKKIELAGVSVQAIRISYSGELGWEMYVPQNNMATLYQAIMDAGKEYGIDNFGTYAMNSLRLEKGFRGWGAEMNCDTNPLEAGLDYFIKLNKPADFIGKEALKEIKAKGLKRKLSYLSVDTDDIDPEGNETLWLNDKVVGNTTSGAYSYSAQHSLAFAYLPLELTSVGQKVEVELQGRRYPAMVIQEPLILTEPTRTRLQKKAKTKAA</sequence>
<dbReference type="FunFam" id="2.40.30.110:FF:000005">
    <property type="entry name" value="dimethylglycine dehydrogenase, mitochondrial"/>
    <property type="match status" value="1"/>
</dbReference>
<dbReference type="Pfam" id="PF16350">
    <property type="entry name" value="FAO_M"/>
    <property type="match status" value="1"/>
</dbReference>
<dbReference type="AlphaFoldDB" id="A0AAV2IRT6"/>
<evidence type="ECO:0000256" key="14">
    <source>
        <dbReference type="ARBA" id="ARBA00074811"/>
    </source>
</evidence>
<dbReference type="Pfam" id="PF01571">
    <property type="entry name" value="GCV_T"/>
    <property type="match status" value="1"/>
</dbReference>
<feature type="domain" description="FAD dependent oxidoreductase central" evidence="19">
    <location>
        <begin position="422"/>
        <end position="475"/>
    </location>
</feature>
<evidence type="ECO:0000256" key="4">
    <source>
        <dbReference type="ARBA" id="ARBA00022630"/>
    </source>
</evidence>
<proteinExistence type="inferred from homology"/>
<comment type="similarity">
    <text evidence="3">Belongs to the GcvT family.</text>
</comment>
<comment type="cofactor">
    <cofactor evidence="1">
        <name>FAD</name>
        <dbReference type="ChEBI" id="CHEBI:57692"/>
    </cofactor>
</comment>
<evidence type="ECO:0000256" key="3">
    <source>
        <dbReference type="ARBA" id="ARBA00008609"/>
    </source>
</evidence>
<evidence type="ECO:0000256" key="1">
    <source>
        <dbReference type="ARBA" id="ARBA00001974"/>
    </source>
</evidence>
<evidence type="ECO:0000259" key="16">
    <source>
        <dbReference type="Pfam" id="PF01266"/>
    </source>
</evidence>
<keyword evidence="9" id="KW-0496">Mitochondrion</keyword>
<dbReference type="InterPro" id="IPR028896">
    <property type="entry name" value="GcvT/YgfZ/DmdA"/>
</dbReference>
<dbReference type="SUPFAM" id="SSF51905">
    <property type="entry name" value="FAD/NAD(P)-binding domain"/>
    <property type="match status" value="1"/>
</dbReference>
<dbReference type="InterPro" id="IPR029043">
    <property type="entry name" value="GcvT/YgfZ_C"/>
</dbReference>
<dbReference type="Pfam" id="PF08669">
    <property type="entry name" value="GCV_T_C"/>
    <property type="match status" value="1"/>
</dbReference>
<organism evidence="20 21">
    <name type="scientific">Knipowitschia caucasica</name>
    <name type="common">Caucasian dwarf goby</name>
    <name type="synonym">Pomatoschistus caucasicus</name>
    <dbReference type="NCBI Taxonomy" id="637954"/>
    <lineage>
        <taxon>Eukaryota</taxon>
        <taxon>Metazoa</taxon>
        <taxon>Chordata</taxon>
        <taxon>Craniata</taxon>
        <taxon>Vertebrata</taxon>
        <taxon>Euteleostomi</taxon>
        <taxon>Actinopterygii</taxon>
        <taxon>Neopterygii</taxon>
        <taxon>Teleostei</taxon>
        <taxon>Neoteleostei</taxon>
        <taxon>Acanthomorphata</taxon>
        <taxon>Gobiaria</taxon>
        <taxon>Gobiiformes</taxon>
        <taxon>Gobioidei</taxon>
        <taxon>Gobiidae</taxon>
        <taxon>Gobiinae</taxon>
        <taxon>Knipowitschia</taxon>
    </lineage>
</organism>
<evidence type="ECO:0000259" key="17">
    <source>
        <dbReference type="Pfam" id="PF01571"/>
    </source>
</evidence>
<evidence type="ECO:0000256" key="7">
    <source>
        <dbReference type="ARBA" id="ARBA00022990"/>
    </source>
</evidence>
<dbReference type="InterPro" id="IPR036188">
    <property type="entry name" value="FAD/NAD-bd_sf"/>
</dbReference>
<dbReference type="InterPro" id="IPR032503">
    <property type="entry name" value="FAO_M"/>
</dbReference>
<dbReference type="PANTHER" id="PTHR43757">
    <property type="entry name" value="AMINOMETHYLTRANSFERASE"/>
    <property type="match status" value="1"/>
</dbReference>
<dbReference type="Gene3D" id="3.30.1360.120">
    <property type="entry name" value="Probable tRNA modification gtpase trme, domain 1"/>
    <property type="match status" value="1"/>
</dbReference>
<dbReference type="InterPro" id="IPR006076">
    <property type="entry name" value="FAD-dep_OxRdtase"/>
</dbReference>
<evidence type="ECO:0000256" key="6">
    <source>
        <dbReference type="ARBA" id="ARBA00022946"/>
    </source>
</evidence>
<dbReference type="GO" id="GO:0019695">
    <property type="term" value="P:choline metabolic process"/>
    <property type="evidence" value="ECO:0007669"/>
    <property type="project" value="UniProtKB-ARBA"/>
</dbReference>
<feature type="domain" description="GCVT N-terminal" evidence="17">
    <location>
        <begin position="485"/>
        <end position="755"/>
    </location>
</feature>
<keyword evidence="7" id="KW-0007">Acetylation</keyword>
<gene>
    <name evidence="20" type="ORF">KC01_LOCUS628</name>
</gene>
<evidence type="ECO:0000256" key="8">
    <source>
        <dbReference type="ARBA" id="ARBA00023002"/>
    </source>
</evidence>
<protein>
    <recommendedName>
        <fullName evidence="14">Dimethylglycine dehydrogenase, mitochondrial</fullName>
        <ecNumber evidence="13">1.5.8.4</ecNumber>
    </recommendedName>
    <alternativeName>
        <fullName evidence="15">ME2GLYDH</fullName>
    </alternativeName>
</protein>
<keyword evidence="6" id="KW-0809">Transit peptide</keyword>
<evidence type="ECO:0000256" key="11">
    <source>
        <dbReference type="ARBA" id="ARBA00055666"/>
    </source>
</evidence>
<evidence type="ECO:0000259" key="18">
    <source>
        <dbReference type="Pfam" id="PF08669"/>
    </source>
</evidence>
<comment type="function">
    <text evidence="11">Catalyzes the demethylation of N,N-dimethylglycine to sarcosine. Also has activity with sarcosine in vitro.</text>
</comment>
<dbReference type="FunFam" id="3.30.70.1400:FF:000005">
    <property type="entry name" value="Dimethylglycine dehydrogenase, mitochondrial"/>
    <property type="match status" value="1"/>
</dbReference>
<dbReference type="SUPFAM" id="SSF101790">
    <property type="entry name" value="Aminomethyltransferase beta-barrel domain"/>
    <property type="match status" value="1"/>
</dbReference>
<dbReference type="GO" id="GO:0005739">
    <property type="term" value="C:mitochondrion"/>
    <property type="evidence" value="ECO:0007669"/>
    <property type="project" value="UniProtKB-SubCell"/>
</dbReference>
<reference evidence="20 21" key="1">
    <citation type="submission" date="2024-04" db="EMBL/GenBank/DDBJ databases">
        <authorList>
            <person name="Waldvogel A.-M."/>
            <person name="Schoenle A."/>
        </authorList>
    </citation>
    <scope>NUCLEOTIDE SEQUENCE [LARGE SCALE GENOMIC DNA]</scope>
</reference>
<keyword evidence="21" id="KW-1185">Reference proteome</keyword>
<dbReference type="PANTHER" id="PTHR43757:SF2">
    <property type="entry name" value="AMINOMETHYLTRANSFERASE, MITOCHONDRIAL"/>
    <property type="match status" value="1"/>
</dbReference>
<evidence type="ECO:0000256" key="15">
    <source>
        <dbReference type="ARBA" id="ARBA00081701"/>
    </source>
</evidence>
<dbReference type="EMBL" id="OZ035823">
    <property type="protein sequence ID" value="CAL1567901.1"/>
    <property type="molecule type" value="Genomic_DNA"/>
</dbReference>
<evidence type="ECO:0000256" key="5">
    <source>
        <dbReference type="ARBA" id="ARBA00022827"/>
    </source>
</evidence>
<evidence type="ECO:0000313" key="20">
    <source>
        <dbReference type="EMBL" id="CAL1567901.1"/>
    </source>
</evidence>
<dbReference type="EC" id="1.5.8.4" evidence="13"/>
<dbReference type="Gene3D" id="3.30.9.10">
    <property type="entry name" value="D-Amino Acid Oxidase, subunit A, domain 2"/>
    <property type="match status" value="1"/>
</dbReference>
<keyword evidence="5" id="KW-0274">FAD</keyword>
<dbReference type="Gene3D" id="3.30.70.1400">
    <property type="entry name" value="Aminomethyltransferase beta-barrel domains"/>
    <property type="match status" value="1"/>
</dbReference>
<dbReference type="Proteomes" id="UP001497482">
    <property type="component" value="Chromosome 1"/>
</dbReference>
<dbReference type="SUPFAM" id="SSF54373">
    <property type="entry name" value="FAD-linked reductases, C-terminal domain"/>
    <property type="match status" value="1"/>
</dbReference>
<comment type="catalytic activity">
    <reaction evidence="10">
        <text>(6S)-5,6,7,8-tetrahydrofolyl-(gamma-L-Glu)(n) + N,N-dimethylglycine + oxidized [electron-transfer flavoprotein] + H(+) = (6R)-5,10-methylenetetrahydrofolyl-(gamma-L-Glu)(n) + sarcosine + reduced [electron-transfer flavoprotein]</text>
        <dbReference type="Rhea" id="RHEA:52856"/>
        <dbReference type="Rhea" id="RHEA-COMP:10685"/>
        <dbReference type="Rhea" id="RHEA-COMP:10686"/>
        <dbReference type="Rhea" id="RHEA-COMP:13257"/>
        <dbReference type="Rhea" id="RHEA-COMP:14738"/>
        <dbReference type="ChEBI" id="CHEBI:15378"/>
        <dbReference type="ChEBI" id="CHEBI:57433"/>
        <dbReference type="ChEBI" id="CHEBI:57692"/>
        <dbReference type="ChEBI" id="CHEBI:58251"/>
        <dbReference type="ChEBI" id="CHEBI:58307"/>
        <dbReference type="ChEBI" id="CHEBI:136572"/>
        <dbReference type="ChEBI" id="CHEBI:141005"/>
        <dbReference type="EC" id="1.5.8.4"/>
    </reaction>
</comment>
<evidence type="ECO:0000256" key="10">
    <source>
        <dbReference type="ARBA" id="ARBA00052020"/>
    </source>
</evidence>
<dbReference type="Pfam" id="PF01266">
    <property type="entry name" value="DAO"/>
    <property type="match status" value="1"/>
</dbReference>
<evidence type="ECO:0000259" key="19">
    <source>
        <dbReference type="Pfam" id="PF16350"/>
    </source>
</evidence>
<comment type="pathway">
    <text evidence="12">Amine and polyamine degradation; betaine degradation; sarcosine from betaine: step 2/2.</text>
</comment>
<name>A0AAV2IRT6_KNICA</name>
<keyword evidence="8" id="KW-0560">Oxidoreductase</keyword>
<accession>A0AAV2IRT6</accession>
<feature type="domain" description="Aminomethyltransferase C-terminal" evidence="18">
    <location>
        <begin position="775"/>
        <end position="852"/>
    </location>
</feature>
<dbReference type="GO" id="GO:0047865">
    <property type="term" value="F:dimethylglycine dehydrogenase activity"/>
    <property type="evidence" value="ECO:0007669"/>
    <property type="project" value="UniProtKB-EC"/>
</dbReference>
<dbReference type="Gene3D" id="2.40.30.110">
    <property type="entry name" value="Aminomethyltransferase beta-barrel domains"/>
    <property type="match status" value="1"/>
</dbReference>
<evidence type="ECO:0000256" key="9">
    <source>
        <dbReference type="ARBA" id="ARBA00023128"/>
    </source>
</evidence>
<keyword evidence="4" id="KW-0285">Flavoprotein</keyword>